<dbReference type="AlphaFoldDB" id="A0A7G1IB62"/>
<protein>
    <submittedName>
        <fullName evidence="1">Uncharacterized protein</fullName>
    </submittedName>
</protein>
<gene>
    <name evidence="1" type="ORF">NIIDMKKI_32860</name>
</gene>
<dbReference type="EMBL" id="AP023343">
    <property type="protein sequence ID" value="BCI88080.1"/>
    <property type="molecule type" value="Genomic_DNA"/>
</dbReference>
<accession>A0A7G1IB62</accession>
<evidence type="ECO:0000313" key="2">
    <source>
        <dbReference type="Proteomes" id="UP000516380"/>
    </source>
</evidence>
<keyword evidence="2" id="KW-1185">Reference proteome</keyword>
<evidence type="ECO:0000313" key="1">
    <source>
        <dbReference type="EMBL" id="BCI88080.1"/>
    </source>
</evidence>
<reference evidence="1 2" key="1">
    <citation type="submission" date="2020-07" db="EMBL/GenBank/DDBJ databases">
        <title>Mycobacterium kansasii (former subtype) with zoonotic potential isolated from diseased indoor pet cat, Japan.</title>
        <authorList>
            <person name="Fukano H."/>
            <person name="Terazono T."/>
            <person name="Hoshino Y."/>
        </authorList>
    </citation>
    <scope>NUCLEOTIDE SEQUENCE [LARGE SCALE GENOMIC DNA]</scope>
    <source>
        <strain evidence="1 2">Kuro-I</strain>
    </source>
</reference>
<organism evidence="1 2">
    <name type="scientific">Mycobacterium kansasii</name>
    <dbReference type="NCBI Taxonomy" id="1768"/>
    <lineage>
        <taxon>Bacteria</taxon>
        <taxon>Bacillati</taxon>
        <taxon>Actinomycetota</taxon>
        <taxon>Actinomycetes</taxon>
        <taxon>Mycobacteriales</taxon>
        <taxon>Mycobacteriaceae</taxon>
        <taxon>Mycobacterium</taxon>
    </lineage>
</organism>
<name>A0A7G1IB62_MYCKA</name>
<dbReference type="Proteomes" id="UP000516380">
    <property type="component" value="Chromosome"/>
</dbReference>
<proteinExistence type="predicted"/>
<sequence>MDYLFVSGQRLGGIGADPAAQLVTTRVRKPDALVVGDDHELHMGTLLDS</sequence>